<comment type="similarity">
    <text evidence="11">Belongs to the SrkA/RdoA protein kinase family.</text>
</comment>
<comment type="catalytic activity">
    <reaction evidence="11">
        <text>L-seryl-[protein] + ATP = O-phospho-L-seryl-[protein] + ADP + H(+)</text>
        <dbReference type="Rhea" id="RHEA:17989"/>
        <dbReference type="Rhea" id="RHEA-COMP:9863"/>
        <dbReference type="Rhea" id="RHEA-COMP:11604"/>
        <dbReference type="ChEBI" id="CHEBI:15378"/>
        <dbReference type="ChEBI" id="CHEBI:29999"/>
        <dbReference type="ChEBI" id="CHEBI:30616"/>
        <dbReference type="ChEBI" id="CHEBI:83421"/>
        <dbReference type="ChEBI" id="CHEBI:456216"/>
        <dbReference type="EC" id="2.7.11.1"/>
    </reaction>
</comment>
<evidence type="ECO:0000256" key="7">
    <source>
        <dbReference type="ARBA" id="ARBA00022777"/>
    </source>
</evidence>
<keyword evidence="4 11" id="KW-0808">Transferase</keyword>
<comment type="caution">
    <text evidence="13">The sequence shown here is derived from an EMBL/GenBank/DDBJ whole genome shotgun (WGS) entry which is preliminary data.</text>
</comment>
<dbReference type="Gene3D" id="1.20.1270.170">
    <property type="match status" value="1"/>
</dbReference>
<reference evidence="13 14" key="1">
    <citation type="submission" date="2016-03" db="EMBL/GenBank/DDBJ databases">
        <title>Chemosynthetic sulphur-oxidizing symbionts of marine invertebrate animals are capable of nitrogen fixation.</title>
        <authorList>
            <person name="Petersen J.M."/>
            <person name="Kemper A."/>
            <person name="Gruber-Vodicka H."/>
            <person name="Cardini U."/>
            <person name="Geest Mvander."/>
            <person name="Kleiner M."/>
            <person name="Bulgheresi S."/>
            <person name="Fussmann M."/>
            <person name="Herbold C."/>
            <person name="Seah B.K.B."/>
            <person name="Antony C.Paul."/>
            <person name="Liu D."/>
            <person name="Belitz A."/>
            <person name="Weber M."/>
        </authorList>
    </citation>
    <scope>NUCLEOTIDE SEQUENCE [LARGE SCALE GENOMIC DNA]</scope>
    <source>
        <strain evidence="13">G_D</strain>
    </source>
</reference>
<dbReference type="EMBL" id="LVJZ01000003">
    <property type="protein sequence ID" value="ODB97372.1"/>
    <property type="molecule type" value="Genomic_DNA"/>
</dbReference>
<name>A0A1E2US39_9GAMM</name>
<dbReference type="Gene3D" id="3.30.200.70">
    <property type="match status" value="1"/>
</dbReference>
<evidence type="ECO:0000256" key="8">
    <source>
        <dbReference type="ARBA" id="ARBA00022840"/>
    </source>
</evidence>
<feature type="active site" evidence="11">
    <location>
        <position position="223"/>
    </location>
</feature>
<evidence type="ECO:0000259" key="12">
    <source>
        <dbReference type="Pfam" id="PF01636"/>
    </source>
</evidence>
<evidence type="ECO:0000256" key="4">
    <source>
        <dbReference type="ARBA" id="ARBA00022679"/>
    </source>
</evidence>
<dbReference type="PANTHER" id="PTHR39573">
    <property type="entry name" value="STRESS RESPONSE KINASE A"/>
    <property type="match status" value="1"/>
</dbReference>
<accession>A0A1E2US39</accession>
<dbReference type="Proteomes" id="UP000094849">
    <property type="component" value="Unassembled WGS sequence"/>
</dbReference>
<protein>
    <recommendedName>
        <fullName evidence="11">Stress response kinase A</fullName>
        <ecNumber evidence="11">2.7.11.1</ecNumber>
    </recommendedName>
    <alternativeName>
        <fullName evidence="11">Serine/threonine-protein kinase SrkA</fullName>
    </alternativeName>
</protein>
<evidence type="ECO:0000256" key="6">
    <source>
        <dbReference type="ARBA" id="ARBA00022741"/>
    </source>
</evidence>
<dbReference type="RefSeq" id="WP_069005143.1">
    <property type="nucleotide sequence ID" value="NZ_LVJW01000003.1"/>
</dbReference>
<proteinExistence type="inferred from homology"/>
<dbReference type="GO" id="GO:0005524">
    <property type="term" value="F:ATP binding"/>
    <property type="evidence" value="ECO:0007669"/>
    <property type="project" value="UniProtKB-UniRule"/>
</dbReference>
<feature type="active site" description="Proton acceptor" evidence="11">
    <location>
        <position position="206"/>
    </location>
</feature>
<feature type="binding site" evidence="11">
    <location>
        <position position="223"/>
    </location>
    <ligand>
        <name>Mg(2+)</name>
        <dbReference type="ChEBI" id="CHEBI:18420"/>
    </ligand>
</feature>
<dbReference type="OrthoDB" id="5392197at2"/>
<dbReference type="GO" id="GO:0005737">
    <property type="term" value="C:cytoplasm"/>
    <property type="evidence" value="ECO:0007669"/>
    <property type="project" value="UniProtKB-SubCell"/>
</dbReference>
<dbReference type="InterPro" id="IPR011009">
    <property type="entry name" value="Kinase-like_dom_sf"/>
</dbReference>
<comment type="catalytic activity">
    <reaction evidence="11">
        <text>L-threonyl-[protein] + ATP = O-phospho-L-threonyl-[protein] + ADP + H(+)</text>
        <dbReference type="Rhea" id="RHEA:46608"/>
        <dbReference type="Rhea" id="RHEA-COMP:11060"/>
        <dbReference type="Rhea" id="RHEA-COMP:11605"/>
        <dbReference type="ChEBI" id="CHEBI:15378"/>
        <dbReference type="ChEBI" id="CHEBI:30013"/>
        <dbReference type="ChEBI" id="CHEBI:30616"/>
        <dbReference type="ChEBI" id="CHEBI:61977"/>
        <dbReference type="ChEBI" id="CHEBI:456216"/>
        <dbReference type="EC" id="2.7.11.1"/>
    </reaction>
</comment>
<comment type="function">
    <text evidence="11">A protein kinase that phosphorylates Ser and Thr residues. Probably acts to suppress the effects of stress linked to accumulation of reactive oxygen species. Probably involved in the extracytoplasmic stress response.</text>
</comment>
<evidence type="ECO:0000256" key="11">
    <source>
        <dbReference type="HAMAP-Rule" id="MF_01497"/>
    </source>
</evidence>
<feature type="binding site" evidence="11">
    <location>
        <position position="211"/>
    </location>
    <ligand>
        <name>Mg(2+)</name>
        <dbReference type="ChEBI" id="CHEBI:18420"/>
    </ligand>
</feature>
<comment type="cofactor">
    <cofactor evidence="11">
        <name>Mg(2+)</name>
        <dbReference type="ChEBI" id="CHEBI:18420"/>
    </cofactor>
</comment>
<keyword evidence="10 11" id="KW-0346">Stress response</keyword>
<dbReference type="SUPFAM" id="SSF56112">
    <property type="entry name" value="Protein kinase-like (PK-like)"/>
    <property type="match status" value="1"/>
</dbReference>
<dbReference type="NCBIfam" id="NF008738">
    <property type="entry name" value="PRK11768.1"/>
    <property type="match status" value="1"/>
</dbReference>
<keyword evidence="14" id="KW-1185">Reference proteome</keyword>
<dbReference type="GO" id="GO:0004674">
    <property type="term" value="F:protein serine/threonine kinase activity"/>
    <property type="evidence" value="ECO:0007669"/>
    <property type="project" value="UniProtKB-UniRule"/>
</dbReference>
<evidence type="ECO:0000256" key="10">
    <source>
        <dbReference type="ARBA" id="ARBA00023016"/>
    </source>
</evidence>
<keyword evidence="8 11" id="KW-0067">ATP-binding</keyword>
<comment type="subunit">
    <text evidence="11">Monomer.</text>
</comment>
<evidence type="ECO:0000256" key="5">
    <source>
        <dbReference type="ARBA" id="ARBA00022723"/>
    </source>
</evidence>
<dbReference type="AlphaFoldDB" id="A0A1E2US39"/>
<feature type="site" description="ATP" evidence="11">
    <location>
        <position position="38"/>
    </location>
</feature>
<dbReference type="HAMAP" id="MF_01497">
    <property type="entry name" value="SrkA_kinase"/>
    <property type="match status" value="1"/>
</dbReference>
<dbReference type="Gene3D" id="1.10.510.10">
    <property type="entry name" value="Transferase(Phosphotransferase) domain 1"/>
    <property type="match status" value="1"/>
</dbReference>
<keyword evidence="6 11" id="KW-0547">Nucleotide-binding</keyword>
<evidence type="ECO:0000313" key="14">
    <source>
        <dbReference type="Proteomes" id="UP000094849"/>
    </source>
</evidence>
<evidence type="ECO:0000256" key="1">
    <source>
        <dbReference type="ARBA" id="ARBA00022490"/>
    </source>
</evidence>
<keyword evidence="2 11" id="KW-0723">Serine/threonine-protein kinase</keyword>
<dbReference type="InterPro" id="IPR032882">
    <property type="entry name" value="SrkA/RdoA"/>
</dbReference>
<dbReference type="GO" id="GO:0106310">
    <property type="term" value="F:protein serine kinase activity"/>
    <property type="evidence" value="ECO:0007669"/>
    <property type="project" value="RHEA"/>
</dbReference>
<evidence type="ECO:0000313" key="13">
    <source>
        <dbReference type="EMBL" id="ODB97372.1"/>
    </source>
</evidence>
<organism evidence="13 14">
    <name type="scientific">Candidatus Thiodiazotropha endoloripes</name>
    <dbReference type="NCBI Taxonomy" id="1818881"/>
    <lineage>
        <taxon>Bacteria</taxon>
        <taxon>Pseudomonadati</taxon>
        <taxon>Pseudomonadota</taxon>
        <taxon>Gammaproteobacteria</taxon>
        <taxon>Chromatiales</taxon>
        <taxon>Sedimenticolaceae</taxon>
        <taxon>Candidatus Thiodiazotropha</taxon>
    </lineage>
</organism>
<dbReference type="GO" id="GO:0000287">
    <property type="term" value="F:magnesium ion binding"/>
    <property type="evidence" value="ECO:0007669"/>
    <property type="project" value="UniProtKB-UniRule"/>
</dbReference>
<comment type="subcellular location">
    <subcellularLocation>
        <location evidence="11">Cytoplasm</location>
    </subcellularLocation>
</comment>
<evidence type="ECO:0000256" key="9">
    <source>
        <dbReference type="ARBA" id="ARBA00022842"/>
    </source>
</evidence>
<dbReference type="STRING" id="1818881.A3196_11745"/>
<keyword evidence="7 11" id="KW-0418">Kinase</keyword>
<dbReference type="InterPro" id="IPR002575">
    <property type="entry name" value="Aminoglycoside_PTrfase"/>
</dbReference>
<feature type="domain" description="Aminoglycoside phosphotransferase" evidence="12">
    <location>
        <begin position="38"/>
        <end position="270"/>
    </location>
</feature>
<keyword evidence="5 11" id="KW-0479">Metal-binding</keyword>
<keyword evidence="9 11" id="KW-0460">Magnesium</keyword>
<gene>
    <name evidence="11" type="primary">srkA</name>
    <name evidence="13" type="ORF">A3196_11745</name>
</gene>
<keyword evidence="1 11" id="KW-0963">Cytoplasm</keyword>
<dbReference type="EC" id="2.7.11.1" evidence="11"/>
<dbReference type="PANTHER" id="PTHR39573:SF1">
    <property type="entry name" value="STRESS RESPONSE KINASE A"/>
    <property type="match status" value="1"/>
</dbReference>
<evidence type="ECO:0000256" key="3">
    <source>
        <dbReference type="ARBA" id="ARBA00022553"/>
    </source>
</evidence>
<keyword evidence="3 11" id="KW-0597">Phosphoprotein</keyword>
<dbReference type="Pfam" id="PF01636">
    <property type="entry name" value="APH"/>
    <property type="match status" value="1"/>
</dbReference>
<sequence length="331" mass="38213">MRESEFQHAFASLTPDTMLDAIESTGVVCSGQFLALNSYENRVYQVAMEEGPAVVAKFYRPSRWSDDAILEEHEFTLALADQEIPVIAPAADENGDTLHHHQGLRFALYPCRGGRPPELDDPSHLEQLGRFIGRIHMLGASETFNHRPEIDIEHYLLQPSHYLLEHDFLPQHLLSAYQTIVKDLQLRIESCYDRAGSFNTIRLHGDCHPGNILWRDDGPQIVDFDDARTGPAMQDLWMFLSGDRRYMTERLADLLDGYTQFYDFNPTELHLLEALRSLRLVHYAGWLAKRWDDPAFPAAFPWFDSVRFWEDHILTLREQLAKMDEPPLVYS</sequence>
<evidence type="ECO:0000256" key="2">
    <source>
        <dbReference type="ARBA" id="ARBA00022527"/>
    </source>
</evidence>